<evidence type="ECO:0000313" key="2">
    <source>
        <dbReference type="EMBL" id="PSN69257.1"/>
    </source>
</evidence>
<evidence type="ECO:0000256" key="1">
    <source>
        <dbReference type="SAM" id="MobiDB-lite"/>
    </source>
</evidence>
<dbReference type="Proteomes" id="UP000240883">
    <property type="component" value="Unassembled WGS sequence"/>
</dbReference>
<feature type="compositionally biased region" description="Low complexity" evidence="1">
    <location>
        <begin position="44"/>
        <end position="55"/>
    </location>
</feature>
<feature type="region of interest" description="Disordered" evidence="1">
    <location>
        <begin position="1"/>
        <end position="88"/>
    </location>
</feature>
<dbReference type="EMBL" id="KZ678133">
    <property type="protein sequence ID" value="PSN69257.1"/>
    <property type="molecule type" value="Genomic_DNA"/>
</dbReference>
<gene>
    <name evidence="2" type="ORF">BS50DRAFT_337209</name>
</gene>
<evidence type="ECO:0000313" key="3">
    <source>
        <dbReference type="Proteomes" id="UP000240883"/>
    </source>
</evidence>
<protein>
    <submittedName>
        <fullName evidence="2">Uncharacterized protein</fullName>
    </submittedName>
</protein>
<organism evidence="2 3">
    <name type="scientific">Corynespora cassiicola Philippines</name>
    <dbReference type="NCBI Taxonomy" id="1448308"/>
    <lineage>
        <taxon>Eukaryota</taxon>
        <taxon>Fungi</taxon>
        <taxon>Dikarya</taxon>
        <taxon>Ascomycota</taxon>
        <taxon>Pezizomycotina</taxon>
        <taxon>Dothideomycetes</taxon>
        <taxon>Pleosporomycetidae</taxon>
        <taxon>Pleosporales</taxon>
        <taxon>Corynesporascaceae</taxon>
        <taxon>Corynespora</taxon>
    </lineage>
</organism>
<reference evidence="2 3" key="1">
    <citation type="journal article" date="2018" name="Front. Microbiol.">
        <title>Genome-Wide Analysis of Corynespora cassiicola Leaf Fall Disease Putative Effectors.</title>
        <authorList>
            <person name="Lopez D."/>
            <person name="Ribeiro S."/>
            <person name="Label P."/>
            <person name="Fumanal B."/>
            <person name="Venisse J.S."/>
            <person name="Kohler A."/>
            <person name="de Oliveira R.R."/>
            <person name="Labutti K."/>
            <person name="Lipzen A."/>
            <person name="Lail K."/>
            <person name="Bauer D."/>
            <person name="Ohm R.A."/>
            <person name="Barry K.W."/>
            <person name="Spatafora J."/>
            <person name="Grigoriev I.V."/>
            <person name="Martin F.M."/>
            <person name="Pujade-Renaud V."/>
        </authorList>
    </citation>
    <scope>NUCLEOTIDE SEQUENCE [LARGE SCALE GENOMIC DNA]</scope>
    <source>
        <strain evidence="2 3">Philippines</strain>
    </source>
</reference>
<proteinExistence type="predicted"/>
<name>A0A2T2NUZ9_CORCC</name>
<dbReference type="AlphaFoldDB" id="A0A2T2NUZ9"/>
<keyword evidence="3" id="KW-1185">Reference proteome</keyword>
<accession>A0A2T2NUZ9</accession>
<sequence length="219" mass="23781">MARNQAEMSPDQRGLELSGAHNRRFQRLANKQRPSCDDRPEHSQPQQQQQQQQQQRVGIIPPFPPQQDPFFLSRPTGGRAGGANTSIDRGSGMACGAGDWTFRILQAWEQREMKQAIVSVGIGASRTASKGTCVSAQKCKKGQKPQMMGWPTSGREMSVLIARGSASRKLGPGCQLPSALAPTRLAAFRLTPVKDGRGRGGSVCAVGRPSYHRALCLFV</sequence>